<dbReference type="EMBL" id="FNAE01000009">
    <property type="protein sequence ID" value="SDF61772.1"/>
    <property type="molecule type" value="Genomic_DNA"/>
</dbReference>
<reference evidence="3 4" key="1">
    <citation type="submission" date="2016-10" db="EMBL/GenBank/DDBJ databases">
        <authorList>
            <person name="de Groot N.N."/>
        </authorList>
    </citation>
    <scope>NUCLEOTIDE SEQUENCE [LARGE SCALE GENOMIC DNA]</scope>
    <source>
        <strain evidence="3 4">JCM 10630</strain>
    </source>
</reference>
<name>A0A1G7MJ43_9GAMM</name>
<evidence type="ECO:0000313" key="3">
    <source>
        <dbReference type="EMBL" id="SDF61772.1"/>
    </source>
</evidence>
<organism evidence="3 4">
    <name type="scientific">Ectopseudomonas alcaliphila</name>
    <dbReference type="NCBI Taxonomy" id="101564"/>
    <lineage>
        <taxon>Bacteria</taxon>
        <taxon>Pseudomonadati</taxon>
        <taxon>Pseudomonadota</taxon>
        <taxon>Gammaproteobacteria</taxon>
        <taxon>Pseudomonadales</taxon>
        <taxon>Pseudomonadaceae</taxon>
        <taxon>Ectopseudomonas</taxon>
    </lineage>
</organism>
<evidence type="ECO:0000313" key="5">
    <source>
        <dbReference type="Proteomes" id="UP001278050"/>
    </source>
</evidence>
<dbReference type="Proteomes" id="UP001278050">
    <property type="component" value="Unassembled WGS sequence"/>
</dbReference>
<evidence type="ECO:0000313" key="2">
    <source>
        <dbReference type="EMBL" id="MDX5994951.1"/>
    </source>
</evidence>
<evidence type="ECO:0000313" key="4">
    <source>
        <dbReference type="Proteomes" id="UP000182413"/>
    </source>
</evidence>
<accession>A0A1G7MJ43</accession>
<dbReference type="Proteomes" id="UP000182413">
    <property type="component" value="Unassembled WGS sequence"/>
</dbReference>
<protein>
    <submittedName>
        <fullName evidence="3">Uncharacterized protein</fullName>
    </submittedName>
</protein>
<dbReference type="AlphaFoldDB" id="A0A1G7MJ43"/>
<proteinExistence type="predicted"/>
<feature type="region of interest" description="Disordered" evidence="1">
    <location>
        <begin position="1"/>
        <end position="32"/>
    </location>
</feature>
<dbReference type="EMBL" id="JAWXXP010000001">
    <property type="protein sequence ID" value="MDX5994951.1"/>
    <property type="molecule type" value="Genomic_DNA"/>
</dbReference>
<feature type="compositionally biased region" description="Basic and acidic residues" evidence="1">
    <location>
        <begin position="7"/>
        <end position="19"/>
    </location>
</feature>
<reference evidence="2 5" key="2">
    <citation type="submission" date="2023-11" db="EMBL/GenBank/DDBJ databases">
        <title>MicrobeMod: A computational toolkit for identifying prokaryotic methylation and restriction-modification with nanopore sequencing.</title>
        <authorList>
            <person name="Crits-Christoph A."/>
            <person name="Kang S.C."/>
            <person name="Lee H."/>
            <person name="Ostrov N."/>
        </authorList>
    </citation>
    <scope>NUCLEOTIDE SEQUENCE [LARGE SCALE GENOMIC DNA]</scope>
    <source>
        <strain evidence="2 5">ATCC BAA-571</strain>
    </source>
</reference>
<dbReference type="RefSeq" id="WP_074681669.1">
    <property type="nucleotide sequence ID" value="NZ_CBCSET010000008.1"/>
</dbReference>
<feature type="region of interest" description="Disordered" evidence="1">
    <location>
        <begin position="56"/>
        <end position="101"/>
    </location>
</feature>
<evidence type="ECO:0000256" key="1">
    <source>
        <dbReference type="SAM" id="MobiDB-lite"/>
    </source>
</evidence>
<keyword evidence="5" id="KW-1185">Reference proteome</keyword>
<dbReference type="OrthoDB" id="7033398at2"/>
<gene>
    <name evidence="3" type="ORF">SAMN05216575_10968</name>
    <name evidence="2" type="ORF">SIM71_23040</name>
</gene>
<sequence>MTTLAEQRADIARRMRESRQGTSEVARRAGGQAMIERRTGRAEVDDINALVTQPRQRKPLPDLAPRGSVAPQVGRGEYQAAGGGGGGGVASPFTETPGTRTYHENTVIIQSTDGSTFMAVRMPAVVTMTDANGAPAVFNYAEIVDG</sequence>